<accession>A0A2I1DTG9</accession>
<dbReference type="OrthoDB" id="28413at2759"/>
<protein>
    <submittedName>
        <fullName evidence="1">Uncharacterized protein</fullName>
    </submittedName>
</protein>
<reference evidence="1 2" key="1">
    <citation type="submission" date="2016-04" db="EMBL/GenBank/DDBJ databases">
        <title>Genome analyses suggest a sexual origin of heterokaryosis in a supposedly ancient asexual fungus.</title>
        <authorList>
            <person name="Ropars J."/>
            <person name="Sedzielewska K."/>
            <person name="Noel J."/>
            <person name="Charron P."/>
            <person name="Farinelli L."/>
            <person name="Marton T."/>
            <person name="Kruger M."/>
            <person name="Pelin A."/>
            <person name="Brachmann A."/>
            <person name="Corradi N."/>
        </authorList>
    </citation>
    <scope>NUCLEOTIDE SEQUENCE [LARGE SCALE GENOMIC DNA]</scope>
    <source>
        <strain evidence="1 2">A5</strain>
    </source>
</reference>
<organism evidence="1 2">
    <name type="scientific">Rhizophagus irregularis</name>
    <dbReference type="NCBI Taxonomy" id="588596"/>
    <lineage>
        <taxon>Eukaryota</taxon>
        <taxon>Fungi</taxon>
        <taxon>Fungi incertae sedis</taxon>
        <taxon>Mucoromycota</taxon>
        <taxon>Glomeromycotina</taxon>
        <taxon>Glomeromycetes</taxon>
        <taxon>Glomerales</taxon>
        <taxon>Glomeraceae</taxon>
        <taxon>Rhizophagus</taxon>
    </lineage>
</organism>
<proteinExistence type="predicted"/>
<dbReference type="Proteomes" id="UP000232722">
    <property type="component" value="Unassembled WGS sequence"/>
</dbReference>
<name>A0A2I1DTG9_9GLOM</name>
<reference evidence="1 2" key="2">
    <citation type="submission" date="2017-09" db="EMBL/GenBank/DDBJ databases">
        <title>Extensive intraspecific genome diversity in a model arbuscular mycorrhizal fungus.</title>
        <authorList>
            <person name="Chen E.C."/>
            <person name="Morin E."/>
            <person name="Beaudet D."/>
            <person name="Noel J."/>
            <person name="Ndikumana S."/>
            <person name="Charron P."/>
            <person name="St-Onge C."/>
            <person name="Giorgi J."/>
            <person name="Grigoriev I.V."/>
            <person name="Roux C."/>
            <person name="Martin F.M."/>
            <person name="Corradi N."/>
        </authorList>
    </citation>
    <scope>NUCLEOTIDE SEQUENCE [LARGE SCALE GENOMIC DNA]</scope>
    <source>
        <strain evidence="1 2">A5</strain>
    </source>
</reference>
<sequence length="111" mass="12807">MTDLKLTILFLVEFFDKFLNRNGLKSLIDIINNLIIMYALTPMQILIEYNQFSKAILVNICRPAMAMIIKLATVDKNSATSMIKLYGIDLMFNQCFNKTYYGLSLGIFYDN</sequence>
<gene>
    <name evidence="1" type="ORF">RhiirA5_413835</name>
</gene>
<dbReference type="EMBL" id="LLXJ01000351">
    <property type="protein sequence ID" value="PKC10885.1"/>
    <property type="molecule type" value="Genomic_DNA"/>
</dbReference>
<evidence type="ECO:0000313" key="2">
    <source>
        <dbReference type="Proteomes" id="UP000232722"/>
    </source>
</evidence>
<comment type="caution">
    <text evidence="1">The sequence shown here is derived from an EMBL/GenBank/DDBJ whole genome shotgun (WGS) entry which is preliminary data.</text>
</comment>
<evidence type="ECO:0000313" key="1">
    <source>
        <dbReference type="EMBL" id="PKC10885.1"/>
    </source>
</evidence>
<dbReference type="AlphaFoldDB" id="A0A2I1DTG9"/>